<sequence length="146" mass="16882">MEQQRASLVPEATSATVDWEQAVAARIHQRHDQLLQLGDHLVLLSGEDQANEEIFTDVLREISELSRSAERFLKVWETFAAEEQHLLTEVLPSLETTVSHLRERFASERTEIEFLEEQRIKEKDLLALCFQAERLAPCSVLERKLD</sequence>
<dbReference type="AlphaFoldDB" id="A0A7J7IRK0"/>
<comment type="caution">
    <text evidence="1">The sequence shown here is derived from an EMBL/GenBank/DDBJ whole genome shotgun (WGS) entry which is preliminary data.</text>
</comment>
<accession>A0A7J7IRK0</accession>
<organism evidence="1 2">
    <name type="scientific">Cyanidiococcus yangmingshanensis</name>
    <dbReference type="NCBI Taxonomy" id="2690220"/>
    <lineage>
        <taxon>Eukaryota</taxon>
        <taxon>Rhodophyta</taxon>
        <taxon>Bangiophyceae</taxon>
        <taxon>Cyanidiales</taxon>
        <taxon>Cyanidiaceae</taxon>
        <taxon>Cyanidiococcus</taxon>
    </lineage>
</organism>
<proteinExistence type="predicted"/>
<evidence type="ECO:0000313" key="1">
    <source>
        <dbReference type="EMBL" id="KAF6004991.1"/>
    </source>
</evidence>
<gene>
    <name evidence="1" type="ORF">F1559_004785</name>
</gene>
<dbReference type="EMBL" id="VWRR01000002">
    <property type="protein sequence ID" value="KAF6004991.1"/>
    <property type="molecule type" value="Genomic_DNA"/>
</dbReference>
<protein>
    <submittedName>
        <fullName evidence="1">Uncharacterized protein</fullName>
    </submittedName>
</protein>
<keyword evidence="2" id="KW-1185">Reference proteome</keyword>
<name>A0A7J7IRK0_9RHOD</name>
<evidence type="ECO:0000313" key="2">
    <source>
        <dbReference type="Proteomes" id="UP000530660"/>
    </source>
</evidence>
<reference evidence="1 2" key="1">
    <citation type="journal article" date="2020" name="J. Phycol.">
        <title>Comparative genome analysis reveals Cyanidiococcus gen. nov., a new extremophilic red algal genus sister to Cyanidioschyzon (Cyanidioschyzonaceae, Rhodophyta).</title>
        <authorList>
            <person name="Liu S.-L."/>
            <person name="Chiang Y.-R."/>
            <person name="Yoon H.S."/>
            <person name="Fu H.-Y."/>
        </authorList>
    </citation>
    <scope>NUCLEOTIDE SEQUENCE [LARGE SCALE GENOMIC DNA]</scope>
    <source>
        <strain evidence="1 2">THAL066</strain>
    </source>
</reference>
<dbReference type="Proteomes" id="UP000530660">
    <property type="component" value="Unassembled WGS sequence"/>
</dbReference>